<evidence type="ECO:0000313" key="7">
    <source>
        <dbReference type="Proteomes" id="UP000199144"/>
    </source>
</evidence>
<protein>
    <submittedName>
        <fullName evidence="6">Predicted arabinose efflux permease, MFS family</fullName>
    </submittedName>
</protein>
<organism evidence="6 7">
    <name type="scientific">Shimia aestuarii</name>
    <dbReference type="NCBI Taxonomy" id="254406"/>
    <lineage>
        <taxon>Bacteria</taxon>
        <taxon>Pseudomonadati</taxon>
        <taxon>Pseudomonadota</taxon>
        <taxon>Alphaproteobacteria</taxon>
        <taxon>Rhodobacterales</taxon>
        <taxon>Roseobacteraceae</taxon>
    </lineage>
</organism>
<evidence type="ECO:0000256" key="4">
    <source>
        <dbReference type="SAM" id="Phobius"/>
    </source>
</evidence>
<keyword evidence="2 4" id="KW-1133">Transmembrane helix</keyword>
<dbReference type="EMBL" id="FOTQ01000002">
    <property type="protein sequence ID" value="SFL96612.1"/>
    <property type="molecule type" value="Genomic_DNA"/>
</dbReference>
<reference evidence="6 7" key="1">
    <citation type="submission" date="2016-10" db="EMBL/GenBank/DDBJ databases">
        <authorList>
            <person name="de Groot N.N."/>
        </authorList>
    </citation>
    <scope>NUCLEOTIDE SEQUENCE [LARGE SCALE GENOMIC DNA]</scope>
    <source>
        <strain evidence="6 7">DSM 15283</strain>
    </source>
</reference>
<feature type="transmembrane region" description="Helical" evidence="4">
    <location>
        <begin position="353"/>
        <end position="371"/>
    </location>
</feature>
<keyword evidence="3 4" id="KW-0472">Membrane</keyword>
<feature type="transmembrane region" description="Helical" evidence="4">
    <location>
        <begin position="97"/>
        <end position="118"/>
    </location>
</feature>
<dbReference type="InterPro" id="IPR047200">
    <property type="entry name" value="MFS_YcaD-like"/>
</dbReference>
<dbReference type="PANTHER" id="PTHR23521:SF3">
    <property type="entry name" value="MFS TRANSPORTER"/>
    <property type="match status" value="1"/>
</dbReference>
<gene>
    <name evidence="6" type="ORF">SAMN04488042_102317</name>
</gene>
<dbReference type="RefSeq" id="WP_093093243.1">
    <property type="nucleotide sequence ID" value="NZ_FOTQ01000002.1"/>
</dbReference>
<dbReference type="SUPFAM" id="SSF103473">
    <property type="entry name" value="MFS general substrate transporter"/>
    <property type="match status" value="1"/>
</dbReference>
<dbReference type="Gene3D" id="1.20.1250.20">
    <property type="entry name" value="MFS general substrate transporter like domains"/>
    <property type="match status" value="2"/>
</dbReference>
<feature type="transmembrane region" description="Helical" evidence="4">
    <location>
        <begin position="234"/>
        <end position="256"/>
    </location>
</feature>
<proteinExistence type="predicted"/>
<dbReference type="PROSITE" id="PS50850">
    <property type="entry name" value="MFS"/>
    <property type="match status" value="1"/>
</dbReference>
<dbReference type="STRING" id="254406.SAMN04488042_102317"/>
<sequence length="423" mass="45088">MRMMISFSALFLSVIFLQLSTGGVGPLDALSGIALGFTTSQIGLLGSAHFLGFFIGCWWAPRLIGSVGHSRAFAAFTAAGAIGLMAHFIIIDPTAWAIMRVASGLCVAGCYTVVEAWLQSKVTNETRGRAMGTYRVVDMGASLAAQLVISVLEPAMYLSYNILAILCCAAILPLTLTKSEQPETPHAPRLRPMLAVARSPLAAAGVVVAALSSASFRMVGPVYGKEVGLQTDQIAWFLAAFVLGGALAQYPVGWLADKYDRRWVLIWLSAAAVLSCFATISIGGGSTALVMGNAVIFGLTAFPIYSVAAAHANDFATSEERIELSAALMFFYAIGAIAAPLFASGLIQRFGPAALFVMIAAGHAVLIVFGLSRMRARPTVGHRTRYVYAPRTSFIIGRLMRRQREEPTRVEEEHSRDDGKPSG</sequence>
<dbReference type="PANTHER" id="PTHR23521">
    <property type="entry name" value="TRANSPORTER MFS SUPERFAMILY"/>
    <property type="match status" value="1"/>
</dbReference>
<evidence type="ECO:0000313" key="6">
    <source>
        <dbReference type="EMBL" id="SFL96612.1"/>
    </source>
</evidence>
<feature type="transmembrane region" description="Helical" evidence="4">
    <location>
        <begin position="288"/>
        <end position="312"/>
    </location>
</feature>
<dbReference type="GO" id="GO:0022857">
    <property type="term" value="F:transmembrane transporter activity"/>
    <property type="evidence" value="ECO:0007669"/>
    <property type="project" value="InterPro"/>
</dbReference>
<dbReference type="Pfam" id="PF07690">
    <property type="entry name" value="MFS_1"/>
    <property type="match status" value="1"/>
</dbReference>
<feature type="transmembrane region" description="Helical" evidence="4">
    <location>
        <begin position="324"/>
        <end position="347"/>
    </location>
</feature>
<accession>A0A1I4M081</accession>
<dbReference type="Proteomes" id="UP000199144">
    <property type="component" value="Unassembled WGS sequence"/>
</dbReference>
<feature type="transmembrane region" description="Helical" evidence="4">
    <location>
        <begin position="155"/>
        <end position="174"/>
    </location>
</feature>
<evidence type="ECO:0000256" key="2">
    <source>
        <dbReference type="ARBA" id="ARBA00022989"/>
    </source>
</evidence>
<feature type="transmembrane region" description="Helical" evidence="4">
    <location>
        <begin position="130"/>
        <end position="149"/>
    </location>
</feature>
<evidence type="ECO:0000256" key="1">
    <source>
        <dbReference type="ARBA" id="ARBA00022692"/>
    </source>
</evidence>
<dbReference type="CDD" id="cd17477">
    <property type="entry name" value="MFS_YcaD_like"/>
    <property type="match status" value="1"/>
</dbReference>
<feature type="transmembrane region" description="Helical" evidence="4">
    <location>
        <begin position="72"/>
        <end position="91"/>
    </location>
</feature>
<feature type="domain" description="Major facilitator superfamily (MFS) profile" evidence="5">
    <location>
        <begin position="198"/>
        <end position="423"/>
    </location>
</feature>
<dbReference type="InterPro" id="IPR020846">
    <property type="entry name" value="MFS_dom"/>
</dbReference>
<feature type="transmembrane region" description="Helical" evidence="4">
    <location>
        <begin position="195"/>
        <end position="214"/>
    </location>
</feature>
<dbReference type="OrthoDB" id="9810614at2"/>
<evidence type="ECO:0000259" key="5">
    <source>
        <dbReference type="PROSITE" id="PS50850"/>
    </source>
</evidence>
<name>A0A1I4M081_9RHOB</name>
<dbReference type="InterPro" id="IPR011701">
    <property type="entry name" value="MFS"/>
</dbReference>
<keyword evidence="7" id="KW-1185">Reference proteome</keyword>
<keyword evidence="1 4" id="KW-0812">Transmembrane</keyword>
<dbReference type="AlphaFoldDB" id="A0A1I4M081"/>
<evidence type="ECO:0000256" key="3">
    <source>
        <dbReference type="ARBA" id="ARBA00023136"/>
    </source>
</evidence>
<dbReference type="InterPro" id="IPR036259">
    <property type="entry name" value="MFS_trans_sf"/>
</dbReference>
<dbReference type="GO" id="GO:0005886">
    <property type="term" value="C:plasma membrane"/>
    <property type="evidence" value="ECO:0007669"/>
    <property type="project" value="TreeGrafter"/>
</dbReference>
<feature type="transmembrane region" description="Helical" evidence="4">
    <location>
        <begin position="32"/>
        <end position="60"/>
    </location>
</feature>
<feature type="transmembrane region" description="Helical" evidence="4">
    <location>
        <begin position="263"/>
        <end position="282"/>
    </location>
</feature>